<sequence>MAECSDQNIKNPQPEEEEEEEEEYAAVVGKHLSMLCLDNSSSSSSFKSPNSSPKPRRTLKRRSPSQSPPISQPNPKKEKLDLPPNPLLRRCSSERFNPTSPPPPPPPFYSFNSHHNQLQCPNAASPASASTDKASGAADLSAYASTLRRSVSNPKPSSCSPALKTISRQSSSSSSGDEDDDDDATPNSKRLRRIKDRVREMSLWFQQVMRENEDDEEEEEEEVEREPPQEQHYQQNGDTTELQVGSEINFAESVSVERMGDGLVIHFRCHCGVPYQFLLAGGNCYYKLMAFSHSRETLRGGGGLKLKWHWYNIIHFAKQKSCALRIK</sequence>
<feature type="compositionally biased region" description="Polar residues" evidence="1">
    <location>
        <begin position="232"/>
        <end position="241"/>
    </location>
</feature>
<evidence type="ECO:0000313" key="2">
    <source>
        <dbReference type="EMBL" id="CAB4295855.1"/>
    </source>
</evidence>
<dbReference type="EMBL" id="CAEKKB010000001">
    <property type="protein sequence ID" value="CAB4295855.1"/>
    <property type="molecule type" value="Genomic_DNA"/>
</dbReference>
<protein>
    <submittedName>
        <fullName evidence="2">Uncharacterized protein</fullName>
    </submittedName>
</protein>
<feature type="compositionally biased region" description="Pro residues" evidence="1">
    <location>
        <begin position="99"/>
        <end position="108"/>
    </location>
</feature>
<feature type="compositionally biased region" description="Polar residues" evidence="1">
    <location>
        <begin position="1"/>
        <end position="11"/>
    </location>
</feature>
<feature type="region of interest" description="Disordered" evidence="1">
    <location>
        <begin position="1"/>
        <end position="25"/>
    </location>
</feature>
<feature type="region of interest" description="Disordered" evidence="1">
    <location>
        <begin position="37"/>
        <end position="193"/>
    </location>
</feature>
<dbReference type="OrthoDB" id="1166338at2759"/>
<evidence type="ECO:0000313" key="3">
    <source>
        <dbReference type="Proteomes" id="UP000507245"/>
    </source>
</evidence>
<feature type="compositionally biased region" description="Acidic residues" evidence="1">
    <location>
        <begin position="212"/>
        <end position="224"/>
    </location>
</feature>
<feature type="compositionally biased region" description="Polar residues" evidence="1">
    <location>
        <begin position="110"/>
        <end position="133"/>
    </location>
</feature>
<dbReference type="AlphaFoldDB" id="A0A6J5W7K2"/>
<reference evidence="3" key="1">
    <citation type="journal article" date="2020" name="Genome Biol.">
        <title>Gamete binning: chromosome-level and haplotype-resolved genome assembly enabled by high-throughput single-cell sequencing of gamete genomes.</title>
        <authorList>
            <person name="Campoy J.A."/>
            <person name="Sun H."/>
            <person name="Goel M."/>
            <person name="Jiao W.-B."/>
            <person name="Folz-Donahue K."/>
            <person name="Wang N."/>
            <person name="Rubio M."/>
            <person name="Liu C."/>
            <person name="Kukat C."/>
            <person name="Ruiz D."/>
            <person name="Huettel B."/>
            <person name="Schneeberger K."/>
        </authorList>
    </citation>
    <scope>NUCLEOTIDE SEQUENCE [LARGE SCALE GENOMIC DNA]</scope>
    <source>
        <strain evidence="3">cv. Rojo Pasion</strain>
    </source>
</reference>
<feature type="compositionally biased region" description="Polar residues" evidence="1">
    <location>
        <begin position="143"/>
        <end position="160"/>
    </location>
</feature>
<name>A0A6J5W7K2_PRUAR</name>
<evidence type="ECO:0000256" key="1">
    <source>
        <dbReference type="SAM" id="MobiDB-lite"/>
    </source>
</evidence>
<accession>A0A6J5W7K2</accession>
<gene>
    <name evidence="2" type="ORF">ORAREDHAP_LOCUS7357</name>
</gene>
<feature type="compositionally biased region" description="Low complexity" evidence="1">
    <location>
        <begin position="39"/>
        <end position="53"/>
    </location>
</feature>
<proteinExistence type="predicted"/>
<keyword evidence="3" id="KW-1185">Reference proteome</keyword>
<feature type="compositionally biased region" description="Basic residues" evidence="1">
    <location>
        <begin position="54"/>
        <end position="63"/>
    </location>
</feature>
<feature type="region of interest" description="Disordered" evidence="1">
    <location>
        <begin position="210"/>
        <end position="241"/>
    </location>
</feature>
<dbReference type="Proteomes" id="UP000507245">
    <property type="component" value="Unassembled WGS sequence"/>
</dbReference>
<organism evidence="2 3">
    <name type="scientific">Prunus armeniaca</name>
    <name type="common">Apricot</name>
    <name type="synonym">Armeniaca vulgaris</name>
    <dbReference type="NCBI Taxonomy" id="36596"/>
    <lineage>
        <taxon>Eukaryota</taxon>
        <taxon>Viridiplantae</taxon>
        <taxon>Streptophyta</taxon>
        <taxon>Embryophyta</taxon>
        <taxon>Tracheophyta</taxon>
        <taxon>Spermatophyta</taxon>
        <taxon>Magnoliopsida</taxon>
        <taxon>eudicotyledons</taxon>
        <taxon>Gunneridae</taxon>
        <taxon>Pentapetalae</taxon>
        <taxon>rosids</taxon>
        <taxon>fabids</taxon>
        <taxon>Rosales</taxon>
        <taxon>Rosaceae</taxon>
        <taxon>Amygdaloideae</taxon>
        <taxon>Amygdaleae</taxon>
        <taxon>Prunus</taxon>
    </lineage>
</organism>
<feature type="compositionally biased region" description="Acidic residues" evidence="1">
    <location>
        <begin position="14"/>
        <end position="24"/>
    </location>
</feature>